<proteinExistence type="predicted"/>
<dbReference type="InterPro" id="IPR036086">
    <property type="entry name" value="ParB/Sulfiredoxin_sf"/>
</dbReference>
<dbReference type="RefSeq" id="WP_139176844.1">
    <property type="nucleotide sequence ID" value="NZ_FOIU01000002.1"/>
</dbReference>
<protein>
    <submittedName>
        <fullName evidence="1">ParB-like nuclease domain-containing protein</fullName>
    </submittedName>
</protein>
<evidence type="ECO:0000313" key="2">
    <source>
        <dbReference type="Proteomes" id="UP000199469"/>
    </source>
</evidence>
<gene>
    <name evidence="1" type="ORF">SAMN05421841_2680</name>
</gene>
<dbReference type="STRING" id="356305.SAMN05421841_2680"/>
<dbReference type="AlphaFoldDB" id="A0A1I0RH27"/>
<keyword evidence="2" id="KW-1185">Reference proteome</keyword>
<reference evidence="2" key="1">
    <citation type="submission" date="2016-10" db="EMBL/GenBank/DDBJ databases">
        <authorList>
            <person name="Varghese N."/>
            <person name="Submissions S."/>
        </authorList>
    </citation>
    <scope>NUCLEOTIDE SEQUENCE [LARGE SCALE GENOMIC DNA]</scope>
    <source>
        <strain evidence="2">DSM 17724</strain>
    </source>
</reference>
<sequence length="103" mass="11281">MVREATVGQAKNWISTELGMQSVKAIDDIAGKLAKNDPFVFSQPIKVVQAEGKTFILNGHHRIEAAIKMGYEGSIPYQRIPASQISQHSGFSNISELLKAFGH</sequence>
<dbReference type="Proteomes" id="UP000199469">
    <property type="component" value="Unassembled WGS sequence"/>
</dbReference>
<organism evidence="1 2">
    <name type="scientific">Chryseobacterium wanjuense</name>
    <dbReference type="NCBI Taxonomy" id="356305"/>
    <lineage>
        <taxon>Bacteria</taxon>
        <taxon>Pseudomonadati</taxon>
        <taxon>Bacteroidota</taxon>
        <taxon>Flavobacteriia</taxon>
        <taxon>Flavobacteriales</taxon>
        <taxon>Weeksellaceae</taxon>
        <taxon>Chryseobacterium group</taxon>
        <taxon>Chryseobacterium</taxon>
    </lineage>
</organism>
<dbReference type="SUPFAM" id="SSF110849">
    <property type="entry name" value="ParB/Sulfiredoxin"/>
    <property type="match status" value="1"/>
</dbReference>
<accession>A0A1I0RH27</accession>
<name>A0A1I0RH27_9FLAO</name>
<dbReference type="Gene3D" id="3.90.1530.10">
    <property type="entry name" value="Conserved hypothetical protein from pyrococcus furiosus pfu- 392566-001, ParB domain"/>
    <property type="match status" value="1"/>
</dbReference>
<dbReference type="EMBL" id="FOIU01000002">
    <property type="protein sequence ID" value="SEW40218.1"/>
    <property type="molecule type" value="Genomic_DNA"/>
</dbReference>
<dbReference type="OrthoDB" id="6334863at2"/>
<evidence type="ECO:0000313" key="1">
    <source>
        <dbReference type="EMBL" id="SEW40218.1"/>
    </source>
</evidence>